<proteinExistence type="predicted"/>
<reference evidence="3" key="1">
    <citation type="journal article" date="2019" name="Int. J. Syst. Evol. Microbiol.">
        <title>The Global Catalogue of Microorganisms (GCM) 10K type strain sequencing project: providing services to taxonomists for standard genome sequencing and annotation.</title>
        <authorList>
            <consortium name="The Broad Institute Genomics Platform"/>
            <consortium name="The Broad Institute Genome Sequencing Center for Infectious Disease"/>
            <person name="Wu L."/>
            <person name="Ma J."/>
        </authorList>
    </citation>
    <scope>NUCLEOTIDE SEQUENCE [LARGE SCALE GENOMIC DNA]</scope>
    <source>
        <strain evidence="3">CECT 8288</strain>
    </source>
</reference>
<accession>A0ABV7WS59</accession>
<dbReference type="Proteomes" id="UP001595710">
    <property type="component" value="Unassembled WGS sequence"/>
</dbReference>
<organism evidence="2 3">
    <name type="scientific">Reinekea marina</name>
    <dbReference type="NCBI Taxonomy" id="1310421"/>
    <lineage>
        <taxon>Bacteria</taxon>
        <taxon>Pseudomonadati</taxon>
        <taxon>Pseudomonadota</taxon>
        <taxon>Gammaproteobacteria</taxon>
        <taxon>Oceanospirillales</taxon>
        <taxon>Saccharospirillaceae</taxon>
        <taxon>Reinekea</taxon>
    </lineage>
</organism>
<protein>
    <submittedName>
        <fullName evidence="2">NAD-dependent epimerase/dehydratase family protein</fullName>
    </submittedName>
</protein>
<comment type="caution">
    <text evidence="2">The sequence shown here is derived from an EMBL/GenBank/DDBJ whole genome shotgun (WGS) entry which is preliminary data.</text>
</comment>
<evidence type="ECO:0000313" key="3">
    <source>
        <dbReference type="Proteomes" id="UP001595710"/>
    </source>
</evidence>
<evidence type="ECO:0000259" key="1">
    <source>
        <dbReference type="Pfam" id="PF01370"/>
    </source>
</evidence>
<dbReference type="InterPro" id="IPR001509">
    <property type="entry name" value="Epimerase_deHydtase"/>
</dbReference>
<gene>
    <name evidence="2" type="ORF">ACFOND_06040</name>
</gene>
<evidence type="ECO:0000313" key="2">
    <source>
        <dbReference type="EMBL" id="MFC3701199.1"/>
    </source>
</evidence>
<keyword evidence="3" id="KW-1185">Reference proteome</keyword>
<dbReference type="Gene3D" id="3.40.50.720">
    <property type="entry name" value="NAD(P)-binding Rossmann-like Domain"/>
    <property type="match status" value="1"/>
</dbReference>
<feature type="domain" description="NAD-dependent epimerase/dehydratase" evidence="1">
    <location>
        <begin position="4"/>
        <end position="30"/>
    </location>
</feature>
<dbReference type="SUPFAM" id="SSF51735">
    <property type="entry name" value="NAD(P)-binding Rossmann-fold domains"/>
    <property type="match status" value="1"/>
</dbReference>
<dbReference type="RefSeq" id="WP_290282808.1">
    <property type="nucleotide sequence ID" value="NZ_JAUFQI010000001.1"/>
</dbReference>
<dbReference type="Pfam" id="PF01370">
    <property type="entry name" value="Epimerase"/>
    <property type="match status" value="1"/>
</dbReference>
<sequence>MNSLVTGKSGFIGRSLCEVLAEGGHRVITANT</sequence>
<name>A0ABV7WS59_9GAMM</name>
<dbReference type="EMBL" id="JBHRYN010000008">
    <property type="protein sequence ID" value="MFC3701199.1"/>
    <property type="molecule type" value="Genomic_DNA"/>
</dbReference>
<dbReference type="InterPro" id="IPR036291">
    <property type="entry name" value="NAD(P)-bd_dom_sf"/>
</dbReference>